<dbReference type="InterPro" id="IPR007274">
    <property type="entry name" value="Cop_transporter"/>
</dbReference>
<evidence type="ECO:0000256" key="7">
    <source>
        <dbReference type="RuleBase" id="RU367022"/>
    </source>
</evidence>
<evidence type="ECO:0000313" key="8">
    <source>
        <dbReference type="EMBL" id="OAE21453.1"/>
    </source>
</evidence>
<dbReference type="GO" id="GO:0005886">
    <property type="term" value="C:plasma membrane"/>
    <property type="evidence" value="ECO:0007669"/>
    <property type="project" value="TreeGrafter"/>
</dbReference>
<proteinExistence type="inferred from homology"/>
<feature type="transmembrane region" description="Helical" evidence="7">
    <location>
        <begin position="106"/>
        <end position="125"/>
    </location>
</feature>
<comment type="subcellular location">
    <subcellularLocation>
        <location evidence="1 7">Membrane</location>
        <topology evidence="1 7">Multi-pass membrane protein</topology>
    </subcellularLocation>
</comment>
<sequence length="160" mass="17556">MMHMTFYWGTIATLLFDEWVTRTPLQYYLSLVAIVIFAIIHEWLFMFRVSIASKQNGPRAGGLENNAPLLEKLPAPKSGVWDIIVALLYGVNASTGYLLMLLVMSFNGGVFIAVVVGLVIGFALFSTSHSRQTLRPPQGAEAGLCSIYADTDVVFGFTST</sequence>
<evidence type="ECO:0000256" key="4">
    <source>
        <dbReference type="ARBA" id="ARBA00022796"/>
    </source>
</evidence>
<keyword evidence="7" id="KW-0186">Copper</keyword>
<dbReference type="GO" id="GO:0005375">
    <property type="term" value="F:copper ion transmembrane transporter activity"/>
    <property type="evidence" value="ECO:0007669"/>
    <property type="project" value="UniProtKB-UniRule"/>
</dbReference>
<evidence type="ECO:0000313" key="9">
    <source>
        <dbReference type="Proteomes" id="UP000077202"/>
    </source>
</evidence>
<dbReference type="EMBL" id="LVLJ01003432">
    <property type="protein sequence ID" value="OAE21453.1"/>
    <property type="molecule type" value="Genomic_DNA"/>
</dbReference>
<comment type="caution">
    <text evidence="8">The sequence shown here is derived from an EMBL/GenBank/DDBJ whole genome shotgun (WGS) entry which is preliminary data.</text>
</comment>
<reference evidence="8" key="1">
    <citation type="submission" date="2016-03" db="EMBL/GenBank/DDBJ databases">
        <title>Mechanisms controlling the formation of the plant cell surface in tip-growing cells are functionally conserved among land plants.</title>
        <authorList>
            <person name="Honkanen S."/>
            <person name="Jones V.A."/>
            <person name="Morieri G."/>
            <person name="Champion C."/>
            <person name="Hetherington A.J."/>
            <person name="Kelly S."/>
            <person name="Saint-Marcoux D."/>
            <person name="Proust H."/>
            <person name="Prescott H."/>
            <person name="Dolan L."/>
        </authorList>
    </citation>
    <scope>NUCLEOTIDE SEQUENCE [LARGE SCALE GENOMIC DNA]</scope>
    <source>
        <tissue evidence="8">Whole gametophyte</tissue>
    </source>
</reference>
<keyword evidence="7" id="KW-0813">Transport</keyword>
<accession>A0A176VM04</accession>
<organism evidence="8 9">
    <name type="scientific">Marchantia polymorpha subsp. ruderalis</name>
    <dbReference type="NCBI Taxonomy" id="1480154"/>
    <lineage>
        <taxon>Eukaryota</taxon>
        <taxon>Viridiplantae</taxon>
        <taxon>Streptophyta</taxon>
        <taxon>Embryophyta</taxon>
        <taxon>Marchantiophyta</taxon>
        <taxon>Marchantiopsida</taxon>
        <taxon>Marchantiidae</taxon>
        <taxon>Marchantiales</taxon>
        <taxon>Marchantiaceae</taxon>
        <taxon>Marchantia</taxon>
    </lineage>
</organism>
<feature type="transmembrane region" description="Helical" evidence="7">
    <location>
        <begin position="80"/>
        <end position="100"/>
    </location>
</feature>
<dbReference type="Pfam" id="PF04145">
    <property type="entry name" value="Ctr"/>
    <property type="match status" value="1"/>
</dbReference>
<keyword evidence="4 7" id="KW-0187">Copper transport</keyword>
<keyword evidence="9" id="KW-1185">Reference proteome</keyword>
<evidence type="ECO:0000256" key="3">
    <source>
        <dbReference type="ARBA" id="ARBA00022692"/>
    </source>
</evidence>
<evidence type="ECO:0000256" key="2">
    <source>
        <dbReference type="ARBA" id="ARBA00006921"/>
    </source>
</evidence>
<name>A0A176VM04_MARPO</name>
<keyword evidence="3 7" id="KW-0812">Transmembrane</keyword>
<dbReference type="Proteomes" id="UP000077202">
    <property type="component" value="Unassembled WGS sequence"/>
</dbReference>
<keyword evidence="5 7" id="KW-1133">Transmembrane helix</keyword>
<evidence type="ECO:0000256" key="5">
    <source>
        <dbReference type="ARBA" id="ARBA00022989"/>
    </source>
</evidence>
<evidence type="ECO:0000256" key="6">
    <source>
        <dbReference type="ARBA" id="ARBA00023136"/>
    </source>
</evidence>
<protein>
    <recommendedName>
        <fullName evidence="7">Copper transport protein</fullName>
    </recommendedName>
</protein>
<keyword evidence="7" id="KW-0406">Ion transport</keyword>
<dbReference type="PANTHER" id="PTHR12483:SF27">
    <property type="entry name" value="COPPER TRANSPORT PROTEIN CTR1"/>
    <property type="match status" value="1"/>
</dbReference>
<evidence type="ECO:0000256" key="1">
    <source>
        <dbReference type="ARBA" id="ARBA00004141"/>
    </source>
</evidence>
<dbReference type="AlphaFoldDB" id="A0A176VM04"/>
<comment type="similarity">
    <text evidence="2 7">Belongs to the copper transporter (Ctr) (TC 1.A.56) family. SLC31A subfamily.</text>
</comment>
<gene>
    <name evidence="8" type="ORF">AXG93_3506s1270</name>
</gene>
<feature type="transmembrane region" description="Helical" evidence="7">
    <location>
        <begin position="25"/>
        <end position="45"/>
    </location>
</feature>
<dbReference type="PANTHER" id="PTHR12483">
    <property type="entry name" value="SOLUTE CARRIER FAMILY 31 COPPER TRANSPORTERS"/>
    <property type="match status" value="1"/>
</dbReference>
<keyword evidence="6 7" id="KW-0472">Membrane</keyword>